<dbReference type="CDD" id="cd17536">
    <property type="entry name" value="REC_YesN-like"/>
    <property type="match status" value="1"/>
</dbReference>
<proteinExistence type="predicted"/>
<evidence type="ECO:0000259" key="9">
    <source>
        <dbReference type="PROSITE" id="PS01124"/>
    </source>
</evidence>
<keyword evidence="2" id="KW-0963">Cytoplasm</keyword>
<dbReference type="PROSITE" id="PS00041">
    <property type="entry name" value="HTH_ARAC_FAMILY_1"/>
    <property type="match status" value="1"/>
</dbReference>
<dbReference type="EMBL" id="JANQBD010000008">
    <property type="protein sequence ID" value="MCR8632124.1"/>
    <property type="molecule type" value="Genomic_DNA"/>
</dbReference>
<evidence type="ECO:0000256" key="8">
    <source>
        <dbReference type="PROSITE-ProRule" id="PRU00169"/>
    </source>
</evidence>
<evidence type="ECO:0000256" key="6">
    <source>
        <dbReference type="ARBA" id="ARBA00023125"/>
    </source>
</evidence>
<comment type="subcellular location">
    <subcellularLocation>
        <location evidence="1">Cytoplasm</location>
    </subcellularLocation>
</comment>
<evidence type="ECO:0000256" key="5">
    <source>
        <dbReference type="ARBA" id="ARBA00023015"/>
    </source>
</evidence>
<dbReference type="PANTHER" id="PTHR42713">
    <property type="entry name" value="HISTIDINE KINASE-RELATED"/>
    <property type="match status" value="1"/>
</dbReference>
<dbReference type="Gene3D" id="3.40.50.2300">
    <property type="match status" value="1"/>
</dbReference>
<dbReference type="PANTHER" id="PTHR42713:SF3">
    <property type="entry name" value="TRANSCRIPTIONAL REGULATORY PROTEIN HPTR"/>
    <property type="match status" value="1"/>
</dbReference>
<evidence type="ECO:0000256" key="3">
    <source>
        <dbReference type="ARBA" id="ARBA00022553"/>
    </source>
</evidence>
<dbReference type="InterPro" id="IPR020449">
    <property type="entry name" value="Tscrpt_reg_AraC-type_HTH"/>
</dbReference>
<evidence type="ECO:0000256" key="1">
    <source>
        <dbReference type="ARBA" id="ARBA00004496"/>
    </source>
</evidence>
<keyword evidence="6" id="KW-0238">DNA-binding</keyword>
<dbReference type="InterPro" id="IPR001789">
    <property type="entry name" value="Sig_transdc_resp-reg_receiver"/>
</dbReference>
<dbReference type="InterPro" id="IPR018062">
    <property type="entry name" value="HTH_AraC-typ_CS"/>
</dbReference>
<dbReference type="InterPro" id="IPR011006">
    <property type="entry name" value="CheY-like_superfamily"/>
</dbReference>
<evidence type="ECO:0000256" key="7">
    <source>
        <dbReference type="ARBA" id="ARBA00023163"/>
    </source>
</evidence>
<dbReference type="SMART" id="SM00448">
    <property type="entry name" value="REC"/>
    <property type="match status" value="1"/>
</dbReference>
<gene>
    <name evidence="11" type="ORF">NV381_13010</name>
</gene>
<dbReference type="InterPro" id="IPR051552">
    <property type="entry name" value="HptR"/>
</dbReference>
<dbReference type="Pfam" id="PF00072">
    <property type="entry name" value="Response_reg"/>
    <property type="match status" value="1"/>
</dbReference>
<protein>
    <submittedName>
        <fullName evidence="11">Response regulator</fullName>
    </submittedName>
</protein>
<reference evidence="11 12" key="1">
    <citation type="submission" date="2022-08" db="EMBL/GenBank/DDBJ databases">
        <title>Paenibacillus endoradicis sp. nov., Paenibacillus radicibacter sp. nov and Paenibacillus pararadicis sp. nov., three cold-adapted plant growth-promoting bacteria isolated from root of Larix gmelinii in Great Khingan.</title>
        <authorList>
            <person name="Xue H."/>
        </authorList>
    </citation>
    <scope>NUCLEOTIDE SEQUENCE [LARGE SCALE GENOMIC DNA]</scope>
    <source>
        <strain evidence="11 12">N5-1-1-5</strain>
    </source>
</reference>
<dbReference type="Gene3D" id="1.10.10.60">
    <property type="entry name" value="Homeodomain-like"/>
    <property type="match status" value="2"/>
</dbReference>
<feature type="modified residue" description="4-aspartylphosphate" evidence="8">
    <location>
        <position position="55"/>
    </location>
</feature>
<dbReference type="RefSeq" id="WP_258213715.1">
    <property type="nucleotide sequence ID" value="NZ_JANQBD010000008.1"/>
</dbReference>
<feature type="domain" description="HTH araC/xylS-type" evidence="9">
    <location>
        <begin position="153"/>
        <end position="252"/>
    </location>
</feature>
<dbReference type="PROSITE" id="PS50110">
    <property type="entry name" value="RESPONSE_REGULATORY"/>
    <property type="match status" value="1"/>
</dbReference>
<keyword evidence="12" id="KW-1185">Reference proteome</keyword>
<evidence type="ECO:0000259" key="10">
    <source>
        <dbReference type="PROSITE" id="PS50110"/>
    </source>
</evidence>
<sequence length="256" mass="29131">MYTLLIVEDEELVRKGIKKFVPFEAFNITNIMEAGNGEEGLTLFLTHRPDIVLLDINIPRMNGLDFARKVKELKPNVKIAVITGYDYYDYAVTALKIGIDDYVLKPVSKNDVYEVLKKLVEKLQGELQQSELQHLFSEYKTALQVTDESGNKASIAQIIEENIANPDFSLAILASQKGFSSGYMSVLFKRLFNVSFQDYLLAARLERSKLQLLMSDLKVYEISSAVGFDNPNYFSAAFKKKFGLSPLQYRERTKHS</sequence>
<keyword evidence="4" id="KW-0902">Two-component regulatory system</keyword>
<evidence type="ECO:0000313" key="12">
    <source>
        <dbReference type="Proteomes" id="UP001300012"/>
    </source>
</evidence>
<name>A0ABT1YFZ5_9BACL</name>
<dbReference type="InterPro" id="IPR009057">
    <property type="entry name" value="Homeodomain-like_sf"/>
</dbReference>
<dbReference type="Pfam" id="PF12833">
    <property type="entry name" value="HTH_18"/>
    <property type="match status" value="1"/>
</dbReference>
<dbReference type="PROSITE" id="PS01124">
    <property type="entry name" value="HTH_ARAC_FAMILY_2"/>
    <property type="match status" value="1"/>
</dbReference>
<dbReference type="InterPro" id="IPR018060">
    <property type="entry name" value="HTH_AraC"/>
</dbReference>
<comment type="caution">
    <text evidence="11">The sequence shown here is derived from an EMBL/GenBank/DDBJ whole genome shotgun (WGS) entry which is preliminary data.</text>
</comment>
<evidence type="ECO:0000256" key="4">
    <source>
        <dbReference type="ARBA" id="ARBA00023012"/>
    </source>
</evidence>
<organism evidence="11 12">
    <name type="scientific">Paenibacillus radicis</name>
    <name type="common">ex Xue et al. 2023</name>
    <dbReference type="NCBI Taxonomy" id="2972489"/>
    <lineage>
        <taxon>Bacteria</taxon>
        <taxon>Bacillati</taxon>
        <taxon>Bacillota</taxon>
        <taxon>Bacilli</taxon>
        <taxon>Bacillales</taxon>
        <taxon>Paenibacillaceae</taxon>
        <taxon>Paenibacillus</taxon>
    </lineage>
</organism>
<accession>A0ABT1YFZ5</accession>
<dbReference type="SMART" id="SM00342">
    <property type="entry name" value="HTH_ARAC"/>
    <property type="match status" value="1"/>
</dbReference>
<keyword evidence="7" id="KW-0804">Transcription</keyword>
<evidence type="ECO:0000313" key="11">
    <source>
        <dbReference type="EMBL" id="MCR8632124.1"/>
    </source>
</evidence>
<keyword evidence="3 8" id="KW-0597">Phosphoprotein</keyword>
<dbReference type="SUPFAM" id="SSF46689">
    <property type="entry name" value="Homeodomain-like"/>
    <property type="match status" value="1"/>
</dbReference>
<dbReference type="SUPFAM" id="SSF52172">
    <property type="entry name" value="CheY-like"/>
    <property type="match status" value="1"/>
</dbReference>
<dbReference type="Proteomes" id="UP001300012">
    <property type="component" value="Unassembled WGS sequence"/>
</dbReference>
<feature type="domain" description="Response regulatory" evidence="10">
    <location>
        <begin position="3"/>
        <end position="120"/>
    </location>
</feature>
<keyword evidence="5" id="KW-0805">Transcription regulation</keyword>
<dbReference type="PRINTS" id="PR00032">
    <property type="entry name" value="HTHARAC"/>
</dbReference>
<evidence type="ECO:0000256" key="2">
    <source>
        <dbReference type="ARBA" id="ARBA00022490"/>
    </source>
</evidence>